<evidence type="ECO:0000313" key="9">
    <source>
        <dbReference type="Proteomes" id="UP000738431"/>
    </source>
</evidence>
<organism evidence="8 9">
    <name type="scientific">Actomonas aquatica</name>
    <dbReference type="NCBI Taxonomy" id="2866162"/>
    <lineage>
        <taxon>Bacteria</taxon>
        <taxon>Pseudomonadati</taxon>
        <taxon>Verrucomicrobiota</taxon>
        <taxon>Opitutia</taxon>
        <taxon>Opitutales</taxon>
        <taxon>Opitutaceae</taxon>
        <taxon>Actomonas</taxon>
    </lineage>
</organism>
<keyword evidence="1 3" id="KW-0378">Hydrolase</keyword>
<keyword evidence="8" id="KW-0489">Methyltransferase</keyword>
<feature type="active site" evidence="3 4">
    <location>
        <position position="211"/>
    </location>
</feature>
<dbReference type="EC" id="3.1.1.61" evidence="3"/>
<keyword evidence="3 4" id="KW-0145">Chemotaxis</keyword>
<dbReference type="PANTHER" id="PTHR42872">
    <property type="entry name" value="PROTEIN-GLUTAMATE METHYLESTERASE/PROTEIN-GLUTAMINE GLUTAMINASE"/>
    <property type="match status" value="1"/>
</dbReference>
<dbReference type="CDD" id="cd17541">
    <property type="entry name" value="REC_CheB-like"/>
    <property type="match status" value="1"/>
</dbReference>
<keyword evidence="8" id="KW-0808">Transferase</keyword>
<evidence type="ECO:0000256" key="5">
    <source>
        <dbReference type="PROSITE-ProRule" id="PRU00169"/>
    </source>
</evidence>
<dbReference type="GO" id="GO:0008984">
    <property type="term" value="F:protein-glutamate methylesterase activity"/>
    <property type="evidence" value="ECO:0007669"/>
    <property type="project" value="UniProtKB-EC"/>
</dbReference>
<evidence type="ECO:0000256" key="3">
    <source>
        <dbReference type="HAMAP-Rule" id="MF_00099"/>
    </source>
</evidence>
<comment type="catalytic activity">
    <reaction evidence="3">
        <text>L-glutaminyl-[protein] + H2O = L-glutamyl-[protein] + NH4(+)</text>
        <dbReference type="Rhea" id="RHEA:16441"/>
        <dbReference type="Rhea" id="RHEA-COMP:10207"/>
        <dbReference type="Rhea" id="RHEA-COMP:10208"/>
        <dbReference type="ChEBI" id="CHEBI:15377"/>
        <dbReference type="ChEBI" id="CHEBI:28938"/>
        <dbReference type="ChEBI" id="CHEBI:29973"/>
        <dbReference type="ChEBI" id="CHEBI:30011"/>
        <dbReference type="EC" id="3.5.1.44"/>
    </reaction>
</comment>
<comment type="function">
    <text evidence="3">Involved in chemotaxis. Part of a chemotaxis signal transduction system that modulates chemotaxis in response to various stimuli. Catalyzes the demethylation of specific methylglutamate residues introduced into the chemoreceptors (methyl-accepting chemotaxis proteins or MCP) by CheR. Also mediates the irreversible deamidation of specific glutamine residues to glutamic acid.</text>
</comment>
<keyword evidence="3" id="KW-0963">Cytoplasm</keyword>
<dbReference type="EMBL" id="CP139781">
    <property type="protein sequence ID" value="WRQ89430.1"/>
    <property type="molecule type" value="Genomic_DNA"/>
</dbReference>
<dbReference type="InterPro" id="IPR011006">
    <property type="entry name" value="CheY-like_superfamily"/>
</dbReference>
<proteinExistence type="inferred from homology"/>
<dbReference type="SUPFAM" id="SSF52172">
    <property type="entry name" value="CheY-like"/>
    <property type="match status" value="1"/>
</dbReference>
<reference evidence="8 9" key="2">
    <citation type="submission" date="2023-12" db="EMBL/GenBank/DDBJ databases">
        <title>Description of an unclassified Opitutus bacterium of Verrucomicrobiota.</title>
        <authorList>
            <person name="Zhang D.-F."/>
        </authorList>
    </citation>
    <scope>NUCLEOTIDE SEQUENCE [LARGE SCALE GENOMIC DNA]</scope>
    <source>
        <strain evidence="8 9">WL0086</strain>
    </source>
</reference>
<feature type="active site" evidence="3 4">
    <location>
        <position position="184"/>
    </location>
</feature>
<evidence type="ECO:0000256" key="2">
    <source>
        <dbReference type="ARBA" id="ARBA00048267"/>
    </source>
</evidence>
<dbReference type="GO" id="GO:0008168">
    <property type="term" value="F:methyltransferase activity"/>
    <property type="evidence" value="ECO:0007669"/>
    <property type="project" value="UniProtKB-KW"/>
</dbReference>
<name>A0ABZ1CGN2_9BACT</name>
<comment type="catalytic activity">
    <reaction evidence="2 3">
        <text>[protein]-L-glutamate 5-O-methyl ester + H2O = L-glutamyl-[protein] + methanol + H(+)</text>
        <dbReference type="Rhea" id="RHEA:23236"/>
        <dbReference type="Rhea" id="RHEA-COMP:10208"/>
        <dbReference type="Rhea" id="RHEA-COMP:10311"/>
        <dbReference type="ChEBI" id="CHEBI:15377"/>
        <dbReference type="ChEBI" id="CHEBI:15378"/>
        <dbReference type="ChEBI" id="CHEBI:17790"/>
        <dbReference type="ChEBI" id="CHEBI:29973"/>
        <dbReference type="ChEBI" id="CHEBI:82795"/>
        <dbReference type="EC" id="3.1.1.61"/>
    </reaction>
</comment>
<dbReference type="Pfam" id="PF01339">
    <property type="entry name" value="CheB_methylest"/>
    <property type="match status" value="1"/>
</dbReference>
<dbReference type="InterPro" id="IPR035909">
    <property type="entry name" value="CheB_C"/>
</dbReference>
<dbReference type="CDD" id="cd16432">
    <property type="entry name" value="CheB_Rec"/>
    <property type="match status" value="1"/>
</dbReference>
<dbReference type="InterPro" id="IPR001789">
    <property type="entry name" value="Sig_transdc_resp-reg_receiver"/>
</dbReference>
<accession>A0ABZ1CGN2</accession>
<comment type="subcellular location">
    <subcellularLocation>
        <location evidence="3">Cytoplasm</location>
    </subcellularLocation>
</comment>
<evidence type="ECO:0000259" key="6">
    <source>
        <dbReference type="PROSITE" id="PS50110"/>
    </source>
</evidence>
<dbReference type="Proteomes" id="UP000738431">
    <property type="component" value="Chromosome"/>
</dbReference>
<feature type="active site" evidence="3 4">
    <location>
        <position position="308"/>
    </location>
</feature>
<feature type="domain" description="CheB-type methylesterase" evidence="7">
    <location>
        <begin position="172"/>
        <end position="366"/>
    </location>
</feature>
<dbReference type="SUPFAM" id="SSF52738">
    <property type="entry name" value="Methylesterase CheB, C-terminal domain"/>
    <property type="match status" value="1"/>
</dbReference>
<evidence type="ECO:0000313" key="8">
    <source>
        <dbReference type="EMBL" id="WRQ89430.1"/>
    </source>
</evidence>
<dbReference type="PANTHER" id="PTHR42872:SF3">
    <property type="entry name" value="PROTEIN-GLUTAMATE METHYLESTERASE_PROTEIN-GLUTAMINE GLUTAMINASE 1"/>
    <property type="match status" value="1"/>
</dbReference>
<dbReference type="InterPro" id="IPR000673">
    <property type="entry name" value="Sig_transdc_resp-reg_Me-estase"/>
</dbReference>
<gene>
    <name evidence="3 8" type="primary">cheB</name>
    <name evidence="8" type="ORF">K1X11_008410</name>
</gene>
<evidence type="ECO:0000256" key="4">
    <source>
        <dbReference type="PROSITE-ProRule" id="PRU00050"/>
    </source>
</evidence>
<dbReference type="GO" id="GO:0032259">
    <property type="term" value="P:methylation"/>
    <property type="evidence" value="ECO:0007669"/>
    <property type="project" value="UniProtKB-KW"/>
</dbReference>
<dbReference type="PROSITE" id="PS50122">
    <property type="entry name" value="CHEB"/>
    <property type="match status" value="1"/>
</dbReference>
<comment type="similarity">
    <text evidence="3">Belongs to the CheB family.</text>
</comment>
<dbReference type="Gene3D" id="3.40.50.180">
    <property type="entry name" value="Methylesterase CheB, C-terminal domain"/>
    <property type="match status" value="1"/>
</dbReference>
<feature type="domain" description="Response regulatory" evidence="6">
    <location>
        <begin position="5"/>
        <end position="123"/>
    </location>
</feature>
<evidence type="ECO:0000256" key="1">
    <source>
        <dbReference type="ARBA" id="ARBA00022801"/>
    </source>
</evidence>
<evidence type="ECO:0000259" key="7">
    <source>
        <dbReference type="PROSITE" id="PS50122"/>
    </source>
</evidence>
<keyword evidence="9" id="KW-1185">Reference proteome</keyword>
<dbReference type="PROSITE" id="PS50110">
    <property type="entry name" value="RESPONSE_REGULATORY"/>
    <property type="match status" value="1"/>
</dbReference>
<dbReference type="SMART" id="SM00448">
    <property type="entry name" value="REC"/>
    <property type="match status" value="1"/>
</dbReference>
<sequence>MPKHRVLVVDDAVVMRRLLTVALEREPDIEVVGSAPNGRIALQKLTQVNPDIVTLDVEMPELNGLETLRALRHSHPDLPVIMFSATTRQGAAATLDALAAGANDYITKPTDVGDLNGAIANLGKHLVPRIRQFCEIAKRRFAPPPPPPAPAFTVPAAPPPAASNGSTRFAAPRGKYDLLCISASTGGPNALAELFSHFTVRPQLPIAIVQHMPPMFTSLLAERLNQSPGPLGCVEATDGMVLEPGVAALAPGGYHLALQRDANRRFIARINQQPPENSCRPAADVMLRTAAQTGARILSVVMTGMGCDGTRGCSHVHEAGGSILIQDQATSTIWGMPGAVAASGLPYAEYPLGQLASQIERHLNRHPVLVA</sequence>
<dbReference type="EC" id="3.5.1.44" evidence="3"/>
<dbReference type="PIRSF" id="PIRSF000876">
    <property type="entry name" value="RR_chemtxs_CheB"/>
    <property type="match status" value="1"/>
</dbReference>
<dbReference type="RefSeq" id="WP_221029879.1">
    <property type="nucleotide sequence ID" value="NZ_CP139781.1"/>
</dbReference>
<dbReference type="Pfam" id="PF00072">
    <property type="entry name" value="Response_reg"/>
    <property type="match status" value="1"/>
</dbReference>
<dbReference type="HAMAP" id="MF_00099">
    <property type="entry name" value="CheB_chemtxs"/>
    <property type="match status" value="1"/>
</dbReference>
<keyword evidence="3 5" id="KW-0597">Phosphoprotein</keyword>
<dbReference type="InterPro" id="IPR008248">
    <property type="entry name" value="CheB-like"/>
</dbReference>
<reference evidence="8 9" key="1">
    <citation type="submission" date="2021-08" db="EMBL/GenBank/DDBJ databases">
        <authorList>
            <person name="Zhang D."/>
            <person name="Zhang A."/>
            <person name="Wang L."/>
        </authorList>
    </citation>
    <scope>NUCLEOTIDE SEQUENCE [LARGE SCALE GENOMIC DNA]</scope>
    <source>
        <strain evidence="8 9">WL0086</strain>
    </source>
</reference>
<dbReference type="Gene3D" id="3.40.50.2300">
    <property type="match status" value="1"/>
</dbReference>
<feature type="modified residue" description="4-aspartylphosphate" evidence="3 5">
    <location>
        <position position="56"/>
    </location>
</feature>
<dbReference type="NCBIfam" id="NF001965">
    <property type="entry name" value="PRK00742.1"/>
    <property type="match status" value="1"/>
</dbReference>
<protein>
    <recommendedName>
        <fullName evidence="3">Protein-glutamate methylesterase/protein-glutamine glutaminase</fullName>
        <ecNumber evidence="3">3.1.1.61</ecNumber>
        <ecNumber evidence="3">3.5.1.44</ecNumber>
    </recommendedName>
</protein>
<comment type="domain">
    <text evidence="3">Contains a C-terminal catalytic domain, and an N-terminal region which modulates catalytic activity.</text>
</comment>
<comment type="PTM">
    <text evidence="3">Phosphorylated by CheA. Phosphorylation of the N-terminal regulatory domain activates the methylesterase activity.</text>
</comment>